<comment type="caution">
    <text evidence="1">The sequence shown here is derived from an EMBL/GenBank/DDBJ whole genome shotgun (WGS) entry which is preliminary data.</text>
</comment>
<name>A0A8S1QW51_9CILI</name>
<evidence type="ECO:0000313" key="1">
    <source>
        <dbReference type="EMBL" id="CAD8119858.1"/>
    </source>
</evidence>
<sequence>MGCVITSEKVSQQKTMMLESTYKKEQREKDQRIKAHAILDEYRQTKTIRKQIKLQQDVKDALLEQIVRNKTVTPQKSSIAN</sequence>
<organism evidence="1 2">
    <name type="scientific">Paramecium sonneborni</name>
    <dbReference type="NCBI Taxonomy" id="65129"/>
    <lineage>
        <taxon>Eukaryota</taxon>
        <taxon>Sar</taxon>
        <taxon>Alveolata</taxon>
        <taxon>Ciliophora</taxon>
        <taxon>Intramacronucleata</taxon>
        <taxon>Oligohymenophorea</taxon>
        <taxon>Peniculida</taxon>
        <taxon>Parameciidae</taxon>
        <taxon>Paramecium</taxon>
    </lineage>
</organism>
<keyword evidence="2" id="KW-1185">Reference proteome</keyword>
<evidence type="ECO:0000313" key="2">
    <source>
        <dbReference type="Proteomes" id="UP000692954"/>
    </source>
</evidence>
<dbReference type="OrthoDB" id="315008at2759"/>
<gene>
    <name evidence="1" type="ORF">PSON_ATCC_30995.1.T1230041</name>
</gene>
<dbReference type="AlphaFoldDB" id="A0A8S1QW51"/>
<proteinExistence type="predicted"/>
<protein>
    <submittedName>
        <fullName evidence="1">Uncharacterized protein</fullName>
    </submittedName>
</protein>
<dbReference type="EMBL" id="CAJJDN010000123">
    <property type="protein sequence ID" value="CAD8119858.1"/>
    <property type="molecule type" value="Genomic_DNA"/>
</dbReference>
<reference evidence="1" key="1">
    <citation type="submission" date="2021-01" db="EMBL/GenBank/DDBJ databases">
        <authorList>
            <consortium name="Genoscope - CEA"/>
            <person name="William W."/>
        </authorList>
    </citation>
    <scope>NUCLEOTIDE SEQUENCE</scope>
</reference>
<accession>A0A8S1QW51</accession>
<dbReference type="Proteomes" id="UP000692954">
    <property type="component" value="Unassembled WGS sequence"/>
</dbReference>